<keyword evidence="6 11" id="KW-0653">Protein transport</keyword>
<dbReference type="GO" id="GO:0015031">
    <property type="term" value="P:protein transport"/>
    <property type="evidence" value="ECO:0007669"/>
    <property type="project" value="UniProtKB-KW"/>
</dbReference>
<evidence type="ECO:0000256" key="11">
    <source>
        <dbReference type="RuleBase" id="RU363111"/>
    </source>
</evidence>
<comment type="function">
    <text evidence="11">May be involved in fusion of retrograde transport vesicles derived from an endocytic compartment with the Golgi complex.</text>
</comment>
<evidence type="ECO:0000256" key="1">
    <source>
        <dbReference type="ARBA" id="ARBA00004141"/>
    </source>
</evidence>
<evidence type="ECO:0000256" key="12">
    <source>
        <dbReference type="SAM" id="SignalP"/>
    </source>
</evidence>
<keyword evidence="7 11" id="KW-1133">Transmembrane helix</keyword>
<feature type="chain" id="PRO_5018120393" description="Vesicle transport protein" evidence="12">
    <location>
        <begin position="21"/>
        <end position="918"/>
    </location>
</feature>
<comment type="similarity">
    <text evidence="10 11">Belongs to the SFT2 family.</text>
</comment>
<reference evidence="13 14" key="1">
    <citation type="submission" date="2018-03" db="EMBL/GenBank/DDBJ databases">
        <authorList>
            <person name="Fogelqvist J."/>
        </authorList>
    </citation>
    <scope>NUCLEOTIDE SEQUENCE [LARGE SCALE GENOMIC DNA]</scope>
</reference>
<dbReference type="Pfam" id="PF04178">
    <property type="entry name" value="Got1"/>
    <property type="match status" value="1"/>
</dbReference>
<evidence type="ECO:0000256" key="4">
    <source>
        <dbReference type="ARBA" id="ARBA00022679"/>
    </source>
</evidence>
<dbReference type="GO" id="GO:0005737">
    <property type="term" value="C:cytoplasm"/>
    <property type="evidence" value="ECO:0007669"/>
    <property type="project" value="UniProtKB-ARBA"/>
</dbReference>
<dbReference type="GO" id="GO:0008374">
    <property type="term" value="F:O-acyltransferase activity"/>
    <property type="evidence" value="ECO:0007669"/>
    <property type="project" value="InterPro"/>
</dbReference>
<keyword evidence="8 11" id="KW-0472">Membrane</keyword>
<keyword evidence="12" id="KW-0732">Signal</keyword>
<evidence type="ECO:0000256" key="10">
    <source>
        <dbReference type="ARBA" id="ARBA00025800"/>
    </source>
</evidence>
<name>A0A3P3YDK7_PLABS</name>
<organism evidence="13 14">
    <name type="scientific">Plasmodiophora brassicae</name>
    <name type="common">Clubroot disease agent</name>
    <dbReference type="NCBI Taxonomy" id="37360"/>
    <lineage>
        <taxon>Eukaryota</taxon>
        <taxon>Sar</taxon>
        <taxon>Rhizaria</taxon>
        <taxon>Endomyxa</taxon>
        <taxon>Phytomyxea</taxon>
        <taxon>Plasmodiophorida</taxon>
        <taxon>Plasmodiophoridae</taxon>
        <taxon>Plasmodiophora</taxon>
    </lineage>
</organism>
<keyword evidence="4" id="KW-0808">Transferase</keyword>
<dbReference type="GO" id="GO:0016020">
    <property type="term" value="C:membrane"/>
    <property type="evidence" value="ECO:0007669"/>
    <property type="project" value="UniProtKB-SubCell"/>
</dbReference>
<dbReference type="AlphaFoldDB" id="A0A3P3YDK7"/>
<keyword evidence="13" id="KW-0496">Mitochondrion</keyword>
<evidence type="ECO:0000256" key="7">
    <source>
        <dbReference type="ARBA" id="ARBA00022989"/>
    </source>
</evidence>
<evidence type="ECO:0000256" key="2">
    <source>
        <dbReference type="ARBA" id="ARBA00005420"/>
    </source>
</evidence>
<protein>
    <recommendedName>
        <fullName evidence="11">Vesicle transport protein</fullName>
    </recommendedName>
</protein>
<comment type="caution">
    <text evidence="11">Lacks conserved residue(s) required for the propagation of feature annotation.</text>
</comment>
<dbReference type="Proteomes" id="UP000290189">
    <property type="component" value="Unassembled WGS sequence"/>
</dbReference>
<feature type="signal peptide" evidence="12">
    <location>
        <begin position="1"/>
        <end position="20"/>
    </location>
</feature>
<keyword evidence="9" id="KW-0012">Acyltransferase</keyword>
<evidence type="ECO:0000256" key="9">
    <source>
        <dbReference type="ARBA" id="ARBA00023315"/>
    </source>
</evidence>
<sequence length="918" mass="97529">MTTLKTAVALLLLGASRGAGAPRFTQTVGPGATIAQIDYASGDGEPDRHQFEFNNGYCGEVSIQNSLMAFGSWVGEWQIRSVASPGVSQGTSGSQLLLGVNDEAAAKALALNHVEYDPFSSGKLNTANDFLLWIKQRVFAGASVTIGVMMNAATFGTSCPSICGTCTTASQSCTSKCSDCDPEYDHIVTVSRWEQAAAHGALDLTQVWPDEIITILDHGAYMDDADNPTSGNLYTFSATVAEFQQTRMSANSASLGPYSIVIPNPATATSASDANINFGIAIAGNVDPNGETFPCYTSASVSNEFPAGQNCGPDPNDATSCTDYSWTTAKEPAAVSLTLTTTCTGLTPGTAYVMYTYYTNTAVPTQGGFNAHAGSAGAVTQFTAASTTWTYTEANVPSSSMRFYRYRPNGQSQTNVSCLLVYSRRRVTMGSSGKQGSWGSTAAMALVLLIPGLCVLITTTAIALVIQFDNRAGLVLVVLVLTHSTYPTIFSWHTSGGCRSARVRRATIFKAMASYFHQGITVVGAENIPDSTAFILGMSPHGILPFAGFLCFATDAVLRTTANVRVGTLTLNFRIPIFSQLLGLLGVVDVSRASIMNVLNRGAGNGICVFVGGACEAAHAGSGEYNLIIRRGFINVAIQSGAAIVPCVTVGEHESWKQRQYATPAIARLQRLVKACTGVFVPVLQSALPDPGVSLRLVIGQAINTTDATATADVLYDRYCRSVLDLIKEHDPQAKVTINGEPAAACPCSGTPEPAGKPSTRAITARPFTFARRRSPARIDLTEGCGSLSYKNRLVGFGVCFILGWFITFLSLLTMGSIVTSPARFATLYTLGNITAIASTFFIYGPVRQAKTMMKQSRWIATIIYVLFMVLTLFAAFKPDPKPGVIILAVIGQFLASLWYSLSFIPFARDGVKRVLGL</sequence>
<dbReference type="InterPro" id="IPR007305">
    <property type="entry name" value="Vesicle_transpt_Got1/SFT2"/>
</dbReference>
<feature type="transmembrane region" description="Helical" evidence="11">
    <location>
        <begin position="794"/>
        <end position="819"/>
    </location>
</feature>
<proteinExistence type="inferred from homology"/>
<evidence type="ECO:0000313" key="13">
    <source>
        <dbReference type="EMBL" id="SPQ98020.1"/>
    </source>
</evidence>
<dbReference type="PANTHER" id="PTHR23137">
    <property type="entry name" value="VESICLE TRANSPORT PROTEIN-RELATED"/>
    <property type="match status" value="1"/>
</dbReference>
<evidence type="ECO:0000256" key="6">
    <source>
        <dbReference type="ARBA" id="ARBA00022927"/>
    </source>
</evidence>
<feature type="transmembrane region" description="Helical" evidence="11">
    <location>
        <begin position="825"/>
        <end position="847"/>
    </location>
</feature>
<accession>A0A3P3YDK7</accession>
<feature type="transmembrane region" description="Helical" evidence="11">
    <location>
        <begin position="442"/>
        <end position="466"/>
    </location>
</feature>
<evidence type="ECO:0000256" key="5">
    <source>
        <dbReference type="ARBA" id="ARBA00022692"/>
    </source>
</evidence>
<dbReference type="CDD" id="cd07987">
    <property type="entry name" value="LPLAT_MGAT-like"/>
    <property type="match status" value="1"/>
</dbReference>
<evidence type="ECO:0000256" key="3">
    <source>
        <dbReference type="ARBA" id="ARBA00022448"/>
    </source>
</evidence>
<comment type="subcellular location">
    <subcellularLocation>
        <location evidence="1 11">Membrane</location>
        <topology evidence="1 11">Multi-pass membrane protein</topology>
    </subcellularLocation>
</comment>
<keyword evidence="5 11" id="KW-0812">Transmembrane</keyword>
<comment type="similarity">
    <text evidence="2">Belongs to the diacylglycerol acyltransferase family.</text>
</comment>
<dbReference type="InterPro" id="IPR011691">
    <property type="entry name" value="Vesicle_transpt_SFT2"/>
</dbReference>
<evidence type="ECO:0000256" key="8">
    <source>
        <dbReference type="ARBA" id="ARBA00023136"/>
    </source>
</evidence>
<dbReference type="InterPro" id="IPR007130">
    <property type="entry name" value="DAGAT"/>
</dbReference>
<dbReference type="PANTHER" id="PTHR23137:SF6">
    <property type="entry name" value="VESICLE TRANSPORT PROTEIN"/>
    <property type="match status" value="1"/>
</dbReference>
<keyword evidence="3 11" id="KW-0813">Transport</keyword>
<dbReference type="Pfam" id="PF03982">
    <property type="entry name" value="DAGAT"/>
    <property type="match status" value="1"/>
</dbReference>
<feature type="transmembrane region" description="Helical" evidence="11">
    <location>
        <begin position="883"/>
        <end position="905"/>
    </location>
</feature>
<dbReference type="EMBL" id="OVEO01000008">
    <property type="protein sequence ID" value="SPQ98020.1"/>
    <property type="molecule type" value="Genomic_DNA"/>
</dbReference>
<geneLocation type="mitochondrion" evidence="13"/>
<evidence type="ECO:0000313" key="14">
    <source>
        <dbReference type="Proteomes" id="UP000290189"/>
    </source>
</evidence>
<feature type="transmembrane region" description="Helical" evidence="11">
    <location>
        <begin position="859"/>
        <end position="877"/>
    </location>
</feature>
<gene>
    <name evidence="13" type="ORF">PLBR_LOCUS5235</name>
</gene>
<dbReference type="GO" id="GO:0016192">
    <property type="term" value="P:vesicle-mediated transport"/>
    <property type="evidence" value="ECO:0007669"/>
    <property type="project" value="InterPro"/>
</dbReference>
<dbReference type="GO" id="GO:0012505">
    <property type="term" value="C:endomembrane system"/>
    <property type="evidence" value="ECO:0007669"/>
    <property type="project" value="UniProtKB-ARBA"/>
</dbReference>